<comment type="caution">
    <text evidence="12">The sequence shown here is derived from an EMBL/GenBank/DDBJ whole genome shotgun (WGS) entry which is preliminary data.</text>
</comment>
<dbReference type="InterPro" id="IPR053967">
    <property type="entry name" value="LlgE_F_G-like_D1"/>
</dbReference>
<feature type="domain" description="Flagellar basal body rod protein N-terminal" evidence="9">
    <location>
        <begin position="6"/>
        <end position="35"/>
    </location>
</feature>
<dbReference type="InterPro" id="IPR020013">
    <property type="entry name" value="Flagellar_FlgE/F/G"/>
</dbReference>
<evidence type="ECO:0000313" key="12">
    <source>
        <dbReference type="EMBL" id="MBE7367201.1"/>
    </source>
</evidence>
<name>A0ABR9S134_9BURK</name>
<evidence type="ECO:0000256" key="5">
    <source>
        <dbReference type="ARBA" id="ARBA00025933"/>
    </source>
</evidence>
<keyword evidence="13" id="KW-1185">Reference proteome</keyword>
<feature type="domain" description="Flagellar basal-body/hook protein C-terminal" evidence="10">
    <location>
        <begin position="214"/>
        <end position="258"/>
    </location>
</feature>
<dbReference type="EMBL" id="JADDIV010000002">
    <property type="protein sequence ID" value="MBE7367201.1"/>
    <property type="molecule type" value="Genomic_DNA"/>
</dbReference>
<dbReference type="PANTHER" id="PTHR30435">
    <property type="entry name" value="FLAGELLAR PROTEIN"/>
    <property type="match status" value="1"/>
</dbReference>
<dbReference type="InterPro" id="IPR010930">
    <property type="entry name" value="Flg_bb/hook_C_dom"/>
</dbReference>
<dbReference type="Pfam" id="PF22692">
    <property type="entry name" value="LlgE_F_G_D1"/>
    <property type="match status" value="1"/>
</dbReference>
<dbReference type="Pfam" id="PF00460">
    <property type="entry name" value="Flg_bb_rod"/>
    <property type="match status" value="1"/>
</dbReference>
<keyword evidence="12" id="KW-0969">Cilium</keyword>
<evidence type="ECO:0000256" key="7">
    <source>
        <dbReference type="NCBIfam" id="TIGR02488"/>
    </source>
</evidence>
<evidence type="ECO:0000256" key="1">
    <source>
        <dbReference type="ARBA" id="ARBA00004117"/>
    </source>
</evidence>
<dbReference type="InterPro" id="IPR001444">
    <property type="entry name" value="Flag_bb_rod_N"/>
</dbReference>
<dbReference type="NCBIfam" id="TIGR03506">
    <property type="entry name" value="FlgEFG_subfam"/>
    <property type="match status" value="2"/>
</dbReference>
<evidence type="ECO:0000259" key="9">
    <source>
        <dbReference type="Pfam" id="PF00460"/>
    </source>
</evidence>
<evidence type="ECO:0000256" key="2">
    <source>
        <dbReference type="ARBA" id="ARBA00009677"/>
    </source>
</evidence>
<comment type="subcellular location">
    <subcellularLocation>
        <location evidence="1 8">Bacterial flagellum basal body</location>
    </subcellularLocation>
</comment>
<keyword evidence="4 8" id="KW-0975">Bacterial flagellum</keyword>
<keyword evidence="12" id="KW-0966">Cell projection</keyword>
<comment type="similarity">
    <text evidence="2 8">Belongs to the flagella basal body rod proteins family.</text>
</comment>
<sequence length="261" mass="26784">MFDALSIGATGMHAQQLNVDTIANNLANVNTSAYKKSRVSFSDLVVRAGAQQAAASEGGPLGAAPGIGAGVGAMATTKMFDAGEIKKTDSPLDLAIHGEGFFELAMPDGTRAYSRGGSLKVNADGQLATRAGIPLKPGILIPDNAEAVVVGANGRVQVRVAGQATLVEAGQLEMVRFTNPQGLVAQGGNTYRASEASGEPIGGRPGEDGMGTIAQGFLEGSNVKLVEEMVSLMVAQRAYEASVKVVQASDEMLGLINGLRR</sequence>
<dbReference type="InterPro" id="IPR019776">
    <property type="entry name" value="Flagellar_basal_body_rod_CS"/>
</dbReference>
<dbReference type="Proteomes" id="UP000806285">
    <property type="component" value="Unassembled WGS sequence"/>
</dbReference>
<proteinExistence type="inferred from homology"/>
<evidence type="ECO:0000256" key="8">
    <source>
        <dbReference type="RuleBase" id="RU362116"/>
    </source>
</evidence>
<dbReference type="RefSeq" id="WP_193675825.1">
    <property type="nucleotide sequence ID" value="NZ_JADDIV010000002.1"/>
</dbReference>
<evidence type="ECO:0000259" key="11">
    <source>
        <dbReference type="Pfam" id="PF22692"/>
    </source>
</evidence>
<dbReference type="SUPFAM" id="SSF117143">
    <property type="entry name" value="Flagellar hook protein flgE"/>
    <property type="match status" value="1"/>
</dbReference>
<feature type="domain" description="Flagellar hook protein FlgE/F/G-like D1" evidence="11">
    <location>
        <begin position="95"/>
        <end position="158"/>
    </location>
</feature>
<dbReference type="InterPro" id="IPR037925">
    <property type="entry name" value="FlgE/F/G-like"/>
</dbReference>
<reference evidence="12 13" key="1">
    <citation type="submission" date="2020-10" db="EMBL/GenBank/DDBJ databases">
        <title>Ramlibacter sp. HM2 16S ribosomal RNA gene Genome sequencing and assembly.</title>
        <authorList>
            <person name="Kang M."/>
        </authorList>
    </citation>
    <scope>NUCLEOTIDE SEQUENCE [LARGE SCALE GENOMIC DNA]</scope>
    <source>
        <strain evidence="12 13">HM2</strain>
    </source>
</reference>
<dbReference type="InterPro" id="IPR012834">
    <property type="entry name" value="FlgG_G_neg"/>
</dbReference>
<protein>
    <recommendedName>
        <fullName evidence="3 7">Flagellar basal-body rod protein FlgG</fullName>
    </recommendedName>
    <alternativeName>
        <fullName evidence="6 8">Distal rod protein</fullName>
    </alternativeName>
</protein>
<gene>
    <name evidence="12" type="primary">flgG</name>
    <name evidence="12" type="ORF">IM787_06475</name>
</gene>
<evidence type="ECO:0000256" key="3">
    <source>
        <dbReference type="ARBA" id="ARBA00017948"/>
    </source>
</evidence>
<dbReference type="Pfam" id="PF06429">
    <property type="entry name" value="Flg_bbr_C"/>
    <property type="match status" value="1"/>
</dbReference>
<comment type="subunit">
    <text evidence="5 8">The basal body constitutes a major portion of the flagellar organelle and consists of four rings (L,P,S, and M) mounted on a central rod. The rod consists of about 26 subunits of FlgG in the distal portion, and FlgB, FlgC and FlgF are thought to build up the proximal portion of the rod with about 6 subunits each.</text>
</comment>
<keyword evidence="12" id="KW-0282">Flagellum</keyword>
<organism evidence="12 13">
    <name type="scientific">Ramlibacter pallidus</name>
    <dbReference type="NCBI Taxonomy" id="2780087"/>
    <lineage>
        <taxon>Bacteria</taxon>
        <taxon>Pseudomonadati</taxon>
        <taxon>Pseudomonadota</taxon>
        <taxon>Betaproteobacteria</taxon>
        <taxon>Burkholderiales</taxon>
        <taxon>Comamonadaceae</taxon>
        <taxon>Ramlibacter</taxon>
    </lineage>
</organism>
<dbReference type="PROSITE" id="PS00588">
    <property type="entry name" value="FLAGELLA_BB_ROD"/>
    <property type="match status" value="1"/>
</dbReference>
<dbReference type="NCBIfam" id="TIGR02488">
    <property type="entry name" value="flgG_G_neg"/>
    <property type="match status" value="1"/>
</dbReference>
<dbReference type="PANTHER" id="PTHR30435:SF19">
    <property type="entry name" value="FLAGELLAR BASAL-BODY ROD PROTEIN FLGG"/>
    <property type="match status" value="1"/>
</dbReference>
<evidence type="ECO:0000256" key="6">
    <source>
        <dbReference type="ARBA" id="ARBA00032912"/>
    </source>
</evidence>
<evidence type="ECO:0000256" key="4">
    <source>
        <dbReference type="ARBA" id="ARBA00023143"/>
    </source>
</evidence>
<evidence type="ECO:0000313" key="13">
    <source>
        <dbReference type="Proteomes" id="UP000806285"/>
    </source>
</evidence>
<accession>A0ABR9S134</accession>
<evidence type="ECO:0000259" key="10">
    <source>
        <dbReference type="Pfam" id="PF06429"/>
    </source>
</evidence>